<reference evidence="1" key="1">
    <citation type="journal article" name="BMC Genomics">
        <title>Long-read sequencing and de novo genome assembly of marine medaka (Oryzias melastigma).</title>
        <authorList>
            <person name="Liang P."/>
            <person name="Saqib H.S.A."/>
            <person name="Ni X."/>
            <person name="Shen Y."/>
        </authorList>
    </citation>
    <scope>NUCLEOTIDE SEQUENCE</scope>
    <source>
        <strain evidence="1">Bigg-433</strain>
    </source>
</reference>
<evidence type="ECO:0000313" key="1">
    <source>
        <dbReference type="EMBL" id="KAF6721944.1"/>
    </source>
</evidence>
<dbReference type="EMBL" id="WKFB01000473">
    <property type="protein sequence ID" value="KAF6721944.1"/>
    <property type="molecule type" value="Genomic_DNA"/>
</dbReference>
<proteinExistence type="predicted"/>
<evidence type="ECO:0000313" key="2">
    <source>
        <dbReference type="Proteomes" id="UP000646548"/>
    </source>
</evidence>
<dbReference type="Proteomes" id="UP000646548">
    <property type="component" value="Unassembled WGS sequence"/>
</dbReference>
<sequence>MQLRTNCMTKVESAAAPNQRFLTKWKLHDCGLYPPPPPKKKEKPQKCFLFSQTSVAPDLVSQPEIKTSESGKLPFDSHADVNRMRQKHSSPITVCFRSAYSGSAVRDMSSPCSVPDFPLCVRVKPV</sequence>
<comment type="caution">
    <text evidence="1">The sequence shown here is derived from an EMBL/GenBank/DDBJ whole genome shotgun (WGS) entry which is preliminary data.</text>
</comment>
<protein>
    <submittedName>
        <fullName evidence="1">Uncharacterized protein</fullName>
    </submittedName>
</protein>
<gene>
    <name evidence="1" type="ORF">FQA47_001618</name>
</gene>
<accession>A0A834C5Z7</accession>
<name>A0A834C5Z7_ORYME</name>
<organism evidence="1 2">
    <name type="scientific">Oryzias melastigma</name>
    <name type="common">Marine medaka</name>
    <dbReference type="NCBI Taxonomy" id="30732"/>
    <lineage>
        <taxon>Eukaryota</taxon>
        <taxon>Metazoa</taxon>
        <taxon>Chordata</taxon>
        <taxon>Craniata</taxon>
        <taxon>Vertebrata</taxon>
        <taxon>Euteleostomi</taxon>
        <taxon>Actinopterygii</taxon>
        <taxon>Neopterygii</taxon>
        <taxon>Teleostei</taxon>
        <taxon>Neoteleostei</taxon>
        <taxon>Acanthomorphata</taxon>
        <taxon>Ovalentaria</taxon>
        <taxon>Atherinomorphae</taxon>
        <taxon>Beloniformes</taxon>
        <taxon>Adrianichthyidae</taxon>
        <taxon>Oryziinae</taxon>
        <taxon>Oryzias</taxon>
    </lineage>
</organism>
<dbReference type="AlphaFoldDB" id="A0A834C5Z7"/>